<dbReference type="InParanoid" id="C5LIS9"/>
<evidence type="ECO:0000313" key="3">
    <source>
        <dbReference type="Proteomes" id="UP000007800"/>
    </source>
</evidence>
<sequence length="440" mass="48691">MRQSGFFQLQTPVPLLPYNDNDKLLKEYEVHNTFVDFRGPRPLSNQHSTAPAAVFRTTRMFSSPLIPSPPPIIGPPPSPNRAITQSPFNWADEVPGESTASFAMPPTPPSAATAPTVAMGDWSPFVVSRSRWTPPKRDLPESTPELRYAVPSASSWVTTQYKRQKPPPPELRDISPGPPPVRASCMVVSSPTVFNATTSCSPIGPPAVIDWSVESIYSPASLKWDDGDMNGVRGRHSFYPPRRRLFQQIGPATGTILEDVSPSVCSPVWNGDGVRCAGIPPYSPSAISANTTSPASMPVYHPSTNTEQDDYLRYSAWTVIWIDEVAFKSDSKVKKDSLAEKFKITVKAYKSSEKCIRAFEKRCNKRPPARGQKQMIVVSESNAMELLDYLHKGREWLAPKLFILGPTSSQLRRKSRLITATVRNWGQLIGLIGRTLREAS</sequence>
<organism evidence="3">
    <name type="scientific">Perkinsus marinus (strain ATCC 50983 / TXsc)</name>
    <dbReference type="NCBI Taxonomy" id="423536"/>
    <lineage>
        <taxon>Eukaryota</taxon>
        <taxon>Sar</taxon>
        <taxon>Alveolata</taxon>
        <taxon>Perkinsozoa</taxon>
        <taxon>Perkinsea</taxon>
        <taxon>Perkinsida</taxon>
        <taxon>Perkinsidae</taxon>
        <taxon>Perkinsus</taxon>
    </lineage>
</organism>
<dbReference type="AlphaFoldDB" id="C5LIS9"/>
<protein>
    <submittedName>
        <fullName evidence="2">Uncharacterized protein</fullName>
    </submittedName>
</protein>
<dbReference type="OMA" id="HNTFVDF"/>
<keyword evidence="3" id="KW-1185">Reference proteome</keyword>
<name>C5LIS9_PERM5</name>
<proteinExistence type="predicted"/>
<dbReference type="GeneID" id="9047720"/>
<dbReference type="EMBL" id="GG682243">
    <property type="protein sequence ID" value="EER03482.1"/>
    <property type="molecule type" value="Genomic_DNA"/>
</dbReference>
<accession>C5LIS9</accession>
<gene>
    <name evidence="2" type="ORF">Pmar_PMAR014701</name>
</gene>
<dbReference type="Proteomes" id="UP000007800">
    <property type="component" value="Unassembled WGS sequence"/>
</dbReference>
<reference evidence="2 3" key="1">
    <citation type="submission" date="2008-07" db="EMBL/GenBank/DDBJ databases">
        <authorList>
            <person name="El-Sayed N."/>
            <person name="Caler E."/>
            <person name="Inman J."/>
            <person name="Amedeo P."/>
            <person name="Hass B."/>
            <person name="Wortman J."/>
        </authorList>
    </citation>
    <scope>NUCLEOTIDE SEQUENCE [LARGE SCALE GENOMIC DNA]</scope>
    <source>
        <strain evidence="3">ATCC 50983 / TXsc</strain>
    </source>
</reference>
<evidence type="ECO:0000313" key="2">
    <source>
        <dbReference type="EMBL" id="EER03482.1"/>
    </source>
</evidence>
<dbReference type="OrthoDB" id="10429567at2759"/>
<feature type="region of interest" description="Disordered" evidence="1">
    <location>
        <begin position="157"/>
        <end position="178"/>
    </location>
</feature>
<evidence type="ECO:0000256" key="1">
    <source>
        <dbReference type="SAM" id="MobiDB-lite"/>
    </source>
</evidence>
<dbReference type="RefSeq" id="XP_002771666.1">
    <property type="nucleotide sequence ID" value="XM_002771620.1"/>
</dbReference>